<dbReference type="EMBL" id="CP129113">
    <property type="protein sequence ID" value="WLV24607.1"/>
    <property type="molecule type" value="Genomic_DNA"/>
</dbReference>
<dbReference type="RefSeq" id="WP_348027807.1">
    <property type="nucleotide sequence ID" value="NZ_CP129113.1"/>
</dbReference>
<dbReference type="InterPro" id="IPR051606">
    <property type="entry name" value="Polyketide_Oxido-like"/>
</dbReference>
<dbReference type="InterPro" id="IPR016040">
    <property type="entry name" value="NAD(P)-bd_dom"/>
</dbReference>
<dbReference type="PANTHER" id="PTHR43355">
    <property type="entry name" value="FLAVIN REDUCTASE (NADPH)"/>
    <property type="match status" value="1"/>
</dbReference>
<dbReference type="Gene3D" id="3.40.50.720">
    <property type="entry name" value="NAD(P)-binding Rossmann-like Domain"/>
    <property type="match status" value="1"/>
</dbReference>
<proteinExistence type="predicted"/>
<evidence type="ECO:0000313" key="2">
    <source>
        <dbReference type="EMBL" id="WLV24607.1"/>
    </source>
</evidence>
<dbReference type="Pfam" id="PF13460">
    <property type="entry name" value="NAD_binding_10"/>
    <property type="match status" value="1"/>
</dbReference>
<feature type="domain" description="NAD(P)-binding" evidence="1">
    <location>
        <begin position="7"/>
        <end position="195"/>
    </location>
</feature>
<dbReference type="InterPro" id="IPR036291">
    <property type="entry name" value="NAD(P)-bd_dom_sf"/>
</dbReference>
<reference evidence="2" key="1">
    <citation type="submission" date="2023-06" db="EMBL/GenBank/DDBJ databases">
        <title>A Treasure from Seagulls: Isolation and Description of Aciduricobacillus qingdaonensis gen. nov., sp. nov., a Rare Obligately Uric Acid-utilizing Member in the Family Bacillaceae.</title>
        <authorList>
            <person name="Liu W."/>
            <person name="Wang B."/>
        </authorList>
    </citation>
    <scope>NUCLEOTIDE SEQUENCE</scope>
    <source>
        <strain evidence="2">44XB</strain>
    </source>
</reference>
<accession>A0ABY9KY27</accession>
<dbReference type="Proteomes" id="UP001180087">
    <property type="component" value="Chromosome"/>
</dbReference>
<organism evidence="2 3">
    <name type="scientific">Aciduricibacillus chroicocephali</name>
    <dbReference type="NCBI Taxonomy" id="3054939"/>
    <lineage>
        <taxon>Bacteria</taxon>
        <taxon>Bacillati</taxon>
        <taxon>Bacillota</taxon>
        <taxon>Bacilli</taxon>
        <taxon>Bacillales</taxon>
        <taxon>Bacillaceae</taxon>
        <taxon>Aciduricibacillus</taxon>
    </lineage>
</organism>
<gene>
    <name evidence="2" type="ORF">QR721_13340</name>
</gene>
<protein>
    <submittedName>
        <fullName evidence="2">SDR family oxidoreductase</fullName>
    </submittedName>
</protein>
<dbReference type="PANTHER" id="PTHR43355:SF2">
    <property type="entry name" value="FLAVIN REDUCTASE (NADPH)"/>
    <property type="match status" value="1"/>
</dbReference>
<evidence type="ECO:0000259" key="1">
    <source>
        <dbReference type="Pfam" id="PF13460"/>
    </source>
</evidence>
<dbReference type="SUPFAM" id="SSF51735">
    <property type="entry name" value="NAD(P)-binding Rossmann-fold domains"/>
    <property type="match status" value="1"/>
</dbReference>
<dbReference type="CDD" id="cd05244">
    <property type="entry name" value="BVR-B_like_SDR_a"/>
    <property type="match status" value="1"/>
</dbReference>
<evidence type="ECO:0000313" key="3">
    <source>
        <dbReference type="Proteomes" id="UP001180087"/>
    </source>
</evidence>
<sequence>MNILLLGATGRVGSVLLEKALRDGHEVVALVRSPEKISVQNPHLHIIQGNILDEEALEKAMTTIHVEAVLSGLNTDKNNTLSRSTPSLIRLMEQHGIKRLITIGTAGILDSRVDPGVYRFQSSESKRRLTTAAEDHLGAYQTMKDSSLNWTIVCPTYLPDGEESGGYRVEADMLPADGKMISVADTAAFAYKQLGSDEFIGKRVGICY</sequence>
<name>A0ABY9KY27_9BACI</name>
<keyword evidence="3" id="KW-1185">Reference proteome</keyword>